<name>A0ABW7D0S7_9GAMM</name>
<organism evidence="1 2">
    <name type="scientific">Stenotrophomonas nematodicola</name>
    <dbReference type="NCBI Taxonomy" id="2656746"/>
    <lineage>
        <taxon>Bacteria</taxon>
        <taxon>Pseudomonadati</taxon>
        <taxon>Pseudomonadota</taxon>
        <taxon>Gammaproteobacteria</taxon>
        <taxon>Lysobacterales</taxon>
        <taxon>Lysobacteraceae</taxon>
        <taxon>Stenotrophomonas</taxon>
    </lineage>
</organism>
<protein>
    <submittedName>
        <fullName evidence="1">Uncharacterized protein</fullName>
    </submittedName>
</protein>
<gene>
    <name evidence="1" type="ORF">ACEU0G_000702</name>
</gene>
<comment type="caution">
    <text evidence="1">The sequence shown here is derived from an EMBL/GenBank/DDBJ whole genome shotgun (WGS) entry which is preliminary data.</text>
</comment>
<reference evidence="1 2" key="1">
    <citation type="submission" date="2024-09" db="EMBL/GenBank/DDBJ databases">
        <authorList>
            <consortium name="All-Russian atlas of soil microorganisms"/>
            <consortium name="as a basis for the search for new antimicrobial producers and enzymes with unique properties"/>
            <person name="Sokolova E.A."/>
            <person name="Voronina E.N."/>
        </authorList>
    </citation>
    <scope>NUCLEOTIDE SEQUENCE [LARGE SCALE GENOMIC DNA]</scope>
    <source>
        <strain evidence="1 2">AF-22b-331.1</strain>
    </source>
</reference>
<evidence type="ECO:0000313" key="2">
    <source>
        <dbReference type="Proteomes" id="UP001605261"/>
    </source>
</evidence>
<dbReference type="Proteomes" id="UP001605261">
    <property type="component" value="Unassembled WGS sequence"/>
</dbReference>
<dbReference type="EMBL" id="JBHGCJ010000014">
    <property type="protein sequence ID" value="MFG6110822.1"/>
    <property type="molecule type" value="Genomic_DNA"/>
</dbReference>
<dbReference type="RefSeq" id="WP_394164307.1">
    <property type="nucleotide sequence ID" value="NZ_JBHGCJ010000014.1"/>
</dbReference>
<keyword evidence="2" id="KW-1185">Reference proteome</keyword>
<sequence>MPVDFTPRERSAFDDMSGISILRPRMLPASVSERTGTIEFQYSFRRDGRDVGSLGFLGTEELVETDGRRERIYTLDLSPGKVVEDILRFKQGIGNADRDAEFLQGLAQGLANAFAGQTSNVDDLRYVVVAHADDLARVGISVPDGSARLTDGSIVLADVFVPAH</sequence>
<evidence type="ECO:0000313" key="1">
    <source>
        <dbReference type="EMBL" id="MFG6110822.1"/>
    </source>
</evidence>
<accession>A0ABW7D0S7</accession>
<proteinExistence type="predicted"/>